<keyword evidence="8" id="KW-1185">Reference proteome</keyword>
<dbReference type="FunFam" id="3.90.45.10:FF:000003">
    <property type="entry name" value="Peptide deformylase"/>
    <property type="match status" value="1"/>
</dbReference>
<dbReference type="GO" id="GO:0006412">
    <property type="term" value="P:translation"/>
    <property type="evidence" value="ECO:0007669"/>
    <property type="project" value="UniProtKB-UniRule"/>
</dbReference>
<dbReference type="NCBIfam" id="NF001159">
    <property type="entry name" value="PRK00150.1-3"/>
    <property type="match status" value="1"/>
</dbReference>
<feature type="binding site" evidence="6">
    <location>
        <position position="109"/>
    </location>
    <ligand>
        <name>Fe cation</name>
        <dbReference type="ChEBI" id="CHEBI:24875"/>
    </ligand>
</feature>
<comment type="similarity">
    <text evidence="1 6">Belongs to the polypeptide deformylase family.</text>
</comment>
<keyword evidence="3 6" id="KW-0378">Hydrolase</keyword>
<dbReference type="PANTHER" id="PTHR10458">
    <property type="entry name" value="PEPTIDE DEFORMYLASE"/>
    <property type="match status" value="1"/>
</dbReference>
<reference evidence="7" key="1">
    <citation type="submission" date="2021-10" db="EMBL/GenBank/DDBJ databases">
        <title>Novel species in genus Arthrobacter.</title>
        <authorList>
            <person name="Liu Y."/>
        </authorList>
    </citation>
    <scope>NUCLEOTIDE SEQUENCE</scope>
    <source>
        <strain evidence="7">Zg-Y453</strain>
    </source>
</reference>
<name>A0A9X1MGC7_9MICC</name>
<dbReference type="EMBL" id="JAJFZV010000015">
    <property type="protein sequence ID" value="MCC3298775.1"/>
    <property type="molecule type" value="Genomic_DNA"/>
</dbReference>
<dbReference type="AlphaFoldDB" id="A0A9X1MGC7"/>
<keyword evidence="2 6" id="KW-0479">Metal-binding</keyword>
<dbReference type="GO" id="GO:0046872">
    <property type="term" value="F:metal ion binding"/>
    <property type="evidence" value="ECO:0007669"/>
    <property type="project" value="UniProtKB-KW"/>
</dbReference>
<proteinExistence type="inferred from homology"/>
<organism evidence="7 8">
    <name type="scientific">Arthrobacter caoxuetaonis</name>
    <dbReference type="NCBI Taxonomy" id="2886935"/>
    <lineage>
        <taxon>Bacteria</taxon>
        <taxon>Bacillati</taxon>
        <taxon>Actinomycetota</taxon>
        <taxon>Actinomycetes</taxon>
        <taxon>Micrococcales</taxon>
        <taxon>Micrococcaceae</taxon>
        <taxon>Arthrobacter</taxon>
    </lineage>
</organism>
<keyword evidence="5 6" id="KW-0408">Iron</keyword>
<evidence type="ECO:0000313" key="8">
    <source>
        <dbReference type="Proteomes" id="UP001139158"/>
    </source>
</evidence>
<comment type="caution">
    <text evidence="7">The sequence shown here is derived from an EMBL/GenBank/DDBJ whole genome shotgun (WGS) entry which is preliminary data.</text>
</comment>
<dbReference type="PRINTS" id="PR01576">
    <property type="entry name" value="PDEFORMYLASE"/>
</dbReference>
<dbReference type="GO" id="GO:0042586">
    <property type="term" value="F:peptide deformylase activity"/>
    <property type="evidence" value="ECO:0007669"/>
    <property type="project" value="UniProtKB-UniRule"/>
</dbReference>
<dbReference type="EC" id="3.5.1.88" evidence="6"/>
<dbReference type="PANTHER" id="PTHR10458:SF2">
    <property type="entry name" value="PEPTIDE DEFORMYLASE, MITOCHONDRIAL"/>
    <property type="match status" value="1"/>
</dbReference>
<dbReference type="Pfam" id="PF01327">
    <property type="entry name" value="Pep_deformylase"/>
    <property type="match status" value="1"/>
</dbReference>
<dbReference type="SUPFAM" id="SSF56420">
    <property type="entry name" value="Peptide deformylase"/>
    <property type="match status" value="1"/>
</dbReference>
<comment type="catalytic activity">
    <reaction evidence="6">
        <text>N-terminal N-formyl-L-methionyl-[peptide] + H2O = N-terminal L-methionyl-[peptide] + formate</text>
        <dbReference type="Rhea" id="RHEA:24420"/>
        <dbReference type="Rhea" id="RHEA-COMP:10639"/>
        <dbReference type="Rhea" id="RHEA-COMP:10640"/>
        <dbReference type="ChEBI" id="CHEBI:15377"/>
        <dbReference type="ChEBI" id="CHEBI:15740"/>
        <dbReference type="ChEBI" id="CHEBI:49298"/>
        <dbReference type="ChEBI" id="CHEBI:64731"/>
        <dbReference type="EC" id="3.5.1.88"/>
    </reaction>
</comment>
<dbReference type="InterPro" id="IPR036821">
    <property type="entry name" value="Peptide_deformylase_sf"/>
</dbReference>
<keyword evidence="4 6" id="KW-0648">Protein biosynthesis</keyword>
<evidence type="ECO:0000256" key="3">
    <source>
        <dbReference type="ARBA" id="ARBA00022801"/>
    </source>
</evidence>
<comment type="cofactor">
    <cofactor evidence="6">
        <name>Fe(2+)</name>
        <dbReference type="ChEBI" id="CHEBI:29033"/>
    </cofactor>
    <text evidence="6">Binds 1 Fe(2+) ion.</text>
</comment>
<dbReference type="HAMAP" id="MF_00163">
    <property type="entry name" value="Pep_deformylase"/>
    <property type="match status" value="1"/>
</dbReference>
<gene>
    <name evidence="6" type="primary">def</name>
    <name evidence="7" type="ORF">LJ757_13320</name>
</gene>
<evidence type="ECO:0000256" key="6">
    <source>
        <dbReference type="HAMAP-Rule" id="MF_00163"/>
    </source>
</evidence>
<evidence type="ECO:0000256" key="5">
    <source>
        <dbReference type="ARBA" id="ARBA00023004"/>
    </source>
</evidence>
<dbReference type="InterPro" id="IPR023635">
    <property type="entry name" value="Peptide_deformylase"/>
</dbReference>
<dbReference type="PIRSF" id="PIRSF004749">
    <property type="entry name" value="Pep_def"/>
    <property type="match status" value="1"/>
</dbReference>
<feature type="binding site" evidence="6">
    <location>
        <position position="151"/>
    </location>
    <ligand>
        <name>Fe cation</name>
        <dbReference type="ChEBI" id="CHEBI:24875"/>
    </ligand>
</feature>
<protein>
    <recommendedName>
        <fullName evidence="6">Peptide deformylase</fullName>
        <shortName evidence="6">PDF</shortName>
        <ecNumber evidence="6">3.5.1.88</ecNumber>
    </recommendedName>
    <alternativeName>
        <fullName evidence="6">Polypeptide deformylase</fullName>
    </alternativeName>
</protein>
<dbReference type="CDD" id="cd00487">
    <property type="entry name" value="Pep_deformylase"/>
    <property type="match status" value="1"/>
</dbReference>
<evidence type="ECO:0000256" key="1">
    <source>
        <dbReference type="ARBA" id="ARBA00010759"/>
    </source>
</evidence>
<evidence type="ECO:0000256" key="2">
    <source>
        <dbReference type="ARBA" id="ARBA00022723"/>
    </source>
</evidence>
<evidence type="ECO:0000313" key="7">
    <source>
        <dbReference type="EMBL" id="MCC3298775.1"/>
    </source>
</evidence>
<comment type="function">
    <text evidence="6">Removes the formyl group from the N-terminal Met of newly synthesized proteins. Requires at least a dipeptide for an efficient rate of reaction. N-terminal L-methionine is a prerequisite for activity but the enzyme has broad specificity at other positions.</text>
</comment>
<evidence type="ECO:0000256" key="4">
    <source>
        <dbReference type="ARBA" id="ARBA00022917"/>
    </source>
</evidence>
<accession>A0A9X1MGC7</accession>
<sequence length="193" mass="21598">MLESELVPIVQLGHPALRRPAVPFDGQLNDDELAALIALMRRVMHDAPGVGLAAPQIGIPLRIAVLEDNYAPEPEAAELRERSPLPFFTIMNPRYEPLDEQTAAFYEGCLSFEGYQGVVIRHRSVGLDYDDEAGIARRREFHGWPARIVQHETDHLNGIVYVDKALTRSLSSNSEFVRWAAPGIDDARRILGF</sequence>
<feature type="active site" evidence="6">
    <location>
        <position position="152"/>
    </location>
</feature>
<feature type="binding site" evidence="6">
    <location>
        <position position="155"/>
    </location>
    <ligand>
        <name>Fe cation</name>
        <dbReference type="ChEBI" id="CHEBI:24875"/>
    </ligand>
</feature>
<dbReference type="Proteomes" id="UP001139158">
    <property type="component" value="Unassembled WGS sequence"/>
</dbReference>
<dbReference type="Gene3D" id="3.90.45.10">
    <property type="entry name" value="Peptide deformylase"/>
    <property type="match status" value="1"/>
</dbReference>